<feature type="non-terminal residue" evidence="1">
    <location>
        <position position="1"/>
    </location>
</feature>
<gene>
    <name evidence="1" type="ORF">S03H2_40173</name>
</gene>
<accession>X1IAC4</accession>
<organism evidence="1">
    <name type="scientific">marine sediment metagenome</name>
    <dbReference type="NCBI Taxonomy" id="412755"/>
    <lineage>
        <taxon>unclassified sequences</taxon>
        <taxon>metagenomes</taxon>
        <taxon>ecological metagenomes</taxon>
    </lineage>
</organism>
<protein>
    <submittedName>
        <fullName evidence="1">Uncharacterized protein</fullName>
    </submittedName>
</protein>
<proteinExistence type="predicted"/>
<dbReference type="AlphaFoldDB" id="X1IAC4"/>
<comment type="caution">
    <text evidence="1">The sequence shown here is derived from an EMBL/GenBank/DDBJ whole genome shotgun (WGS) entry which is preliminary data.</text>
</comment>
<name>X1IAC4_9ZZZZ</name>
<reference evidence="1" key="1">
    <citation type="journal article" date="2014" name="Front. Microbiol.">
        <title>High frequency of phylogenetically diverse reductive dehalogenase-homologous genes in deep subseafloor sedimentary metagenomes.</title>
        <authorList>
            <person name="Kawai M."/>
            <person name="Futagami T."/>
            <person name="Toyoda A."/>
            <person name="Takaki Y."/>
            <person name="Nishi S."/>
            <person name="Hori S."/>
            <person name="Arai W."/>
            <person name="Tsubouchi T."/>
            <person name="Morono Y."/>
            <person name="Uchiyama I."/>
            <person name="Ito T."/>
            <person name="Fujiyama A."/>
            <person name="Inagaki F."/>
            <person name="Takami H."/>
        </authorList>
    </citation>
    <scope>NUCLEOTIDE SEQUENCE</scope>
    <source>
        <strain evidence="1">Expedition CK06-06</strain>
    </source>
</reference>
<evidence type="ECO:0000313" key="1">
    <source>
        <dbReference type="EMBL" id="GAH54503.1"/>
    </source>
</evidence>
<sequence length="151" mass="16296">VNYRNFGGNRRMVKTKGVDRTVAKWAGKVAVAREDYVSGITAPRVDWQTATAKAEGSYEQGVQRGIASKQFGKGVARAGTAKWQKGALEKGPGRWMEGVAAATDEYRTGMSEVISVIEGVTLPPRGPKGDPANYDRVRAIGTALHTKFKGR</sequence>
<dbReference type="EMBL" id="BARU01024891">
    <property type="protein sequence ID" value="GAH54503.1"/>
    <property type="molecule type" value="Genomic_DNA"/>
</dbReference>